<dbReference type="SMART" id="SM00342">
    <property type="entry name" value="HTH_ARAC"/>
    <property type="match status" value="1"/>
</dbReference>
<dbReference type="GO" id="GO:0043565">
    <property type="term" value="F:sequence-specific DNA binding"/>
    <property type="evidence" value="ECO:0007669"/>
    <property type="project" value="InterPro"/>
</dbReference>
<dbReference type="SUPFAM" id="SSF46689">
    <property type="entry name" value="Homeodomain-like"/>
    <property type="match status" value="2"/>
</dbReference>
<dbReference type="Gene3D" id="1.10.10.60">
    <property type="entry name" value="Homeodomain-like"/>
    <property type="match status" value="2"/>
</dbReference>
<dbReference type="InterPro" id="IPR009057">
    <property type="entry name" value="Homeodomain-like_sf"/>
</dbReference>
<proteinExistence type="predicted"/>
<gene>
    <name evidence="5" type="ORF">H9742_10205</name>
</gene>
<reference evidence="5" key="2">
    <citation type="submission" date="2021-04" db="EMBL/GenBank/DDBJ databases">
        <authorList>
            <person name="Gilroy R."/>
        </authorList>
    </citation>
    <scope>NUCLEOTIDE SEQUENCE</scope>
    <source>
        <strain evidence="5">CHK195-6426</strain>
    </source>
</reference>
<dbReference type="Proteomes" id="UP000824265">
    <property type="component" value="Unassembled WGS sequence"/>
</dbReference>
<dbReference type="AlphaFoldDB" id="A0A9D1UBM8"/>
<organism evidence="5 6">
    <name type="scientific">Candidatus Acetatifactor stercoripullorum</name>
    <dbReference type="NCBI Taxonomy" id="2838414"/>
    <lineage>
        <taxon>Bacteria</taxon>
        <taxon>Bacillati</taxon>
        <taxon>Bacillota</taxon>
        <taxon>Clostridia</taxon>
        <taxon>Lachnospirales</taxon>
        <taxon>Lachnospiraceae</taxon>
        <taxon>Acetatifactor</taxon>
    </lineage>
</organism>
<keyword evidence="1" id="KW-0805">Transcription regulation</keyword>
<dbReference type="InterPro" id="IPR018062">
    <property type="entry name" value="HTH_AraC-typ_CS"/>
</dbReference>
<evidence type="ECO:0000256" key="3">
    <source>
        <dbReference type="ARBA" id="ARBA00023163"/>
    </source>
</evidence>
<dbReference type="GO" id="GO:0003700">
    <property type="term" value="F:DNA-binding transcription factor activity"/>
    <property type="evidence" value="ECO:0007669"/>
    <property type="project" value="InterPro"/>
</dbReference>
<keyword evidence="2" id="KW-0238">DNA-binding</keyword>
<evidence type="ECO:0000256" key="2">
    <source>
        <dbReference type="ARBA" id="ARBA00023125"/>
    </source>
</evidence>
<name>A0A9D1UBM8_9FIRM</name>
<dbReference type="PANTHER" id="PTHR43280:SF28">
    <property type="entry name" value="HTH-TYPE TRANSCRIPTIONAL ACTIVATOR RHAS"/>
    <property type="match status" value="1"/>
</dbReference>
<feature type="domain" description="HTH araC/xylS-type" evidence="4">
    <location>
        <begin position="1"/>
        <end position="92"/>
    </location>
</feature>
<evidence type="ECO:0000259" key="4">
    <source>
        <dbReference type="PROSITE" id="PS01124"/>
    </source>
</evidence>
<reference evidence="5" key="1">
    <citation type="journal article" date="2021" name="PeerJ">
        <title>Extensive microbial diversity within the chicken gut microbiome revealed by metagenomics and culture.</title>
        <authorList>
            <person name="Gilroy R."/>
            <person name="Ravi A."/>
            <person name="Getino M."/>
            <person name="Pursley I."/>
            <person name="Horton D.L."/>
            <person name="Alikhan N.F."/>
            <person name="Baker D."/>
            <person name="Gharbi K."/>
            <person name="Hall N."/>
            <person name="Watson M."/>
            <person name="Adriaenssens E.M."/>
            <person name="Foster-Nyarko E."/>
            <person name="Jarju S."/>
            <person name="Secka A."/>
            <person name="Antonio M."/>
            <person name="Oren A."/>
            <person name="Chaudhuri R.R."/>
            <person name="La Ragione R."/>
            <person name="Hildebrand F."/>
            <person name="Pallen M.J."/>
        </authorList>
    </citation>
    <scope>NUCLEOTIDE SEQUENCE</scope>
    <source>
        <strain evidence="5">CHK195-6426</strain>
    </source>
</reference>
<dbReference type="Pfam" id="PF12833">
    <property type="entry name" value="HTH_18"/>
    <property type="match status" value="1"/>
</dbReference>
<dbReference type="EMBL" id="DXGH01000055">
    <property type="protein sequence ID" value="HIW81867.1"/>
    <property type="molecule type" value="Genomic_DNA"/>
</dbReference>
<protein>
    <submittedName>
        <fullName evidence="5">AraC family transcriptional regulator</fullName>
    </submittedName>
</protein>
<dbReference type="PRINTS" id="PR00032">
    <property type="entry name" value="HTHARAC"/>
</dbReference>
<dbReference type="PROSITE" id="PS00041">
    <property type="entry name" value="HTH_ARAC_FAMILY_1"/>
    <property type="match status" value="1"/>
</dbReference>
<evidence type="ECO:0000313" key="6">
    <source>
        <dbReference type="Proteomes" id="UP000824265"/>
    </source>
</evidence>
<keyword evidence="3" id="KW-0804">Transcription</keyword>
<dbReference type="RefSeq" id="WP_318704821.1">
    <property type="nucleotide sequence ID" value="NZ_CALWMU010000017.1"/>
</dbReference>
<dbReference type="PROSITE" id="PS01124">
    <property type="entry name" value="HTH_ARAC_FAMILY_2"/>
    <property type="match status" value="1"/>
</dbReference>
<accession>A0A9D1UBM8</accession>
<evidence type="ECO:0000313" key="5">
    <source>
        <dbReference type="EMBL" id="HIW81867.1"/>
    </source>
</evidence>
<dbReference type="PANTHER" id="PTHR43280">
    <property type="entry name" value="ARAC-FAMILY TRANSCRIPTIONAL REGULATOR"/>
    <property type="match status" value="1"/>
</dbReference>
<comment type="caution">
    <text evidence="5">The sequence shown here is derived from an EMBL/GenBank/DDBJ whole genome shotgun (WGS) entry which is preliminary data.</text>
</comment>
<dbReference type="InterPro" id="IPR020449">
    <property type="entry name" value="Tscrpt_reg_AraC-type_HTH"/>
</dbReference>
<dbReference type="InterPro" id="IPR018060">
    <property type="entry name" value="HTH_AraC"/>
</dbReference>
<sequence length="112" mass="12884">MDSHINEDLKISKLAQAYSYTENYICSQFVRQTGITLKQYILTKKLTLAKQFLENGLSVTETAEACGFNDYTNFIRTFKNHVGCSPAKWRKGYYICSNLAECHIQDFSSFTK</sequence>
<evidence type="ECO:0000256" key="1">
    <source>
        <dbReference type="ARBA" id="ARBA00023015"/>
    </source>
</evidence>